<dbReference type="Proteomes" id="UP000436801">
    <property type="component" value="Unassembled WGS sequence"/>
</dbReference>
<dbReference type="InterPro" id="IPR018247">
    <property type="entry name" value="EF_Hand_1_Ca_BS"/>
</dbReference>
<proteinExistence type="predicted"/>
<reference evidence="3 4" key="1">
    <citation type="submission" date="2019-12" db="EMBL/GenBank/DDBJ databases">
        <authorList>
            <person name="Zheng J."/>
        </authorList>
    </citation>
    <scope>NUCLEOTIDE SEQUENCE [LARGE SCALE GENOMIC DNA]</scope>
    <source>
        <strain evidence="3 4">DSM 27347</strain>
    </source>
</reference>
<evidence type="ECO:0000256" key="1">
    <source>
        <dbReference type="SAM" id="MobiDB-lite"/>
    </source>
</evidence>
<dbReference type="GO" id="GO:0005509">
    <property type="term" value="F:calcium ion binding"/>
    <property type="evidence" value="ECO:0007669"/>
    <property type="project" value="InterPro"/>
</dbReference>
<evidence type="ECO:0000313" key="3">
    <source>
        <dbReference type="EMBL" id="MWC44990.1"/>
    </source>
</evidence>
<dbReference type="PROSITE" id="PS50222">
    <property type="entry name" value="EF_HAND_2"/>
    <property type="match status" value="2"/>
</dbReference>
<dbReference type="SUPFAM" id="SSF47473">
    <property type="entry name" value="EF-hand"/>
    <property type="match status" value="1"/>
</dbReference>
<sequence length="224" mass="24289">MGLHHAARARHRDVCLHHPLRPVRRPHGRLTRWRQFATTDAAHDISLRQAASRKAFIGHHARPVTGHPMRATLTALTLAATLLAGAASAQTAPRNPFGVTPSADGSIARTAVAAEADRRFTALDTNRDGSVTPDEMRAARERMRGAPRPDGAPPRANAAARPDRPPLTAQAFRDRMLQRFDRADANHDGRLDATELQAMRDHRHDHRRGGPGGGPAGGPPAQED</sequence>
<accession>A0A6N8LVF8</accession>
<feature type="region of interest" description="Disordered" evidence="1">
    <location>
        <begin position="182"/>
        <end position="224"/>
    </location>
</feature>
<name>A0A6N8LVF8_9SPHN</name>
<comment type="caution">
    <text evidence="3">The sequence shown here is derived from an EMBL/GenBank/DDBJ whole genome shotgun (WGS) entry which is preliminary data.</text>
</comment>
<dbReference type="SMART" id="SM00054">
    <property type="entry name" value="EFh"/>
    <property type="match status" value="2"/>
</dbReference>
<dbReference type="Gene3D" id="1.10.238.10">
    <property type="entry name" value="EF-hand"/>
    <property type="match status" value="1"/>
</dbReference>
<evidence type="ECO:0000259" key="2">
    <source>
        <dbReference type="PROSITE" id="PS50222"/>
    </source>
</evidence>
<dbReference type="InterPro" id="IPR011992">
    <property type="entry name" value="EF-hand-dom_pair"/>
</dbReference>
<evidence type="ECO:0000313" key="4">
    <source>
        <dbReference type="Proteomes" id="UP000436801"/>
    </source>
</evidence>
<gene>
    <name evidence="3" type="ORF">GQR91_15310</name>
</gene>
<feature type="compositionally biased region" description="Basic and acidic residues" evidence="1">
    <location>
        <begin position="134"/>
        <end position="144"/>
    </location>
</feature>
<dbReference type="AlphaFoldDB" id="A0A6N8LVF8"/>
<dbReference type="PROSITE" id="PS00018">
    <property type="entry name" value="EF_HAND_1"/>
    <property type="match status" value="2"/>
</dbReference>
<feature type="compositionally biased region" description="Basic and acidic residues" evidence="1">
    <location>
        <begin position="182"/>
        <end position="202"/>
    </location>
</feature>
<dbReference type="Pfam" id="PF13202">
    <property type="entry name" value="EF-hand_5"/>
    <property type="match status" value="2"/>
</dbReference>
<dbReference type="EMBL" id="WSUT01000005">
    <property type="protein sequence ID" value="MWC44990.1"/>
    <property type="molecule type" value="Genomic_DNA"/>
</dbReference>
<feature type="domain" description="EF-hand" evidence="2">
    <location>
        <begin position="171"/>
        <end position="206"/>
    </location>
</feature>
<protein>
    <recommendedName>
        <fullName evidence="2">EF-hand domain-containing protein</fullName>
    </recommendedName>
</protein>
<feature type="compositionally biased region" description="Low complexity" evidence="1">
    <location>
        <begin position="146"/>
        <end position="160"/>
    </location>
</feature>
<feature type="region of interest" description="Disordered" evidence="1">
    <location>
        <begin position="123"/>
        <end position="166"/>
    </location>
</feature>
<organism evidence="3 4">
    <name type="scientific">Sphingomonas carotinifaciens</name>
    <dbReference type="NCBI Taxonomy" id="1166323"/>
    <lineage>
        <taxon>Bacteria</taxon>
        <taxon>Pseudomonadati</taxon>
        <taxon>Pseudomonadota</taxon>
        <taxon>Alphaproteobacteria</taxon>
        <taxon>Sphingomonadales</taxon>
        <taxon>Sphingomonadaceae</taxon>
        <taxon>Sphingomonas</taxon>
    </lineage>
</organism>
<feature type="domain" description="EF-hand" evidence="2">
    <location>
        <begin position="111"/>
        <end position="146"/>
    </location>
</feature>
<dbReference type="InterPro" id="IPR002048">
    <property type="entry name" value="EF_hand_dom"/>
</dbReference>